<organism evidence="2 3">
    <name type="scientific">Campylobacter helveticus</name>
    <dbReference type="NCBI Taxonomy" id="28898"/>
    <lineage>
        <taxon>Bacteria</taxon>
        <taxon>Pseudomonadati</taxon>
        <taxon>Campylobacterota</taxon>
        <taxon>Epsilonproteobacteria</taxon>
        <taxon>Campylobacterales</taxon>
        <taxon>Campylobacteraceae</taxon>
        <taxon>Campylobacter</taxon>
    </lineage>
</organism>
<comment type="caution">
    <text evidence="2">The sequence shown here is derived from an EMBL/GenBank/DDBJ whole genome shotgun (WGS) entry which is preliminary data.</text>
</comment>
<evidence type="ECO:0008006" key="4">
    <source>
        <dbReference type="Google" id="ProtNLM"/>
    </source>
</evidence>
<dbReference type="EMBL" id="VDBS01000037">
    <property type="protein sequence ID" value="TNB57485.1"/>
    <property type="molecule type" value="Genomic_DNA"/>
</dbReference>
<reference evidence="2 3" key="1">
    <citation type="submission" date="2019-05" db="EMBL/GenBank/DDBJ databases">
        <title>Draft genomes of eight strains of Campylobacter helveticus isolated from cats and a dog in New Zealand.</title>
        <authorList>
            <person name="Bojanic K."/>
            <person name="Midwinter A.C."/>
            <person name="Biggs P.J."/>
            <person name="Acke E."/>
            <person name="Cornelius A.J."/>
            <person name="Marshall J.C."/>
        </authorList>
    </citation>
    <scope>NUCLEOTIDE SEQUENCE [LARGE SCALE GENOMIC DNA]</scope>
    <source>
        <strain evidence="2 3">ACP123b</strain>
    </source>
</reference>
<protein>
    <recommendedName>
        <fullName evidence="4">Conjugal transfer protein TrbM</fullName>
    </recommendedName>
</protein>
<evidence type="ECO:0000313" key="3">
    <source>
        <dbReference type="Proteomes" id="UP000306813"/>
    </source>
</evidence>
<dbReference type="Pfam" id="PF07424">
    <property type="entry name" value="TrbM"/>
    <property type="match status" value="1"/>
</dbReference>
<evidence type="ECO:0000313" key="2">
    <source>
        <dbReference type="EMBL" id="TNB57485.1"/>
    </source>
</evidence>
<feature type="signal peptide" evidence="1">
    <location>
        <begin position="1"/>
        <end position="17"/>
    </location>
</feature>
<dbReference type="Proteomes" id="UP000306813">
    <property type="component" value="Unassembled WGS sequence"/>
</dbReference>
<evidence type="ECO:0000256" key="1">
    <source>
        <dbReference type="SAM" id="SignalP"/>
    </source>
</evidence>
<keyword evidence="1" id="KW-0732">Signal</keyword>
<proteinExistence type="predicted"/>
<name>A0AAX2UKG5_9BACT</name>
<dbReference type="GeneID" id="52037838"/>
<feature type="chain" id="PRO_5043645964" description="Conjugal transfer protein TrbM" evidence="1">
    <location>
        <begin position="18"/>
        <end position="197"/>
    </location>
</feature>
<accession>A0AAX2UKG5</accession>
<dbReference type="InterPro" id="IPR009989">
    <property type="entry name" value="TrbM"/>
</dbReference>
<gene>
    <name evidence="2" type="ORF">FDW42_04925</name>
</gene>
<dbReference type="RefSeq" id="WP_082200889.1">
    <property type="nucleotide sequence ID" value="NZ_CP020480.1"/>
</dbReference>
<sequence length="197" mass="21915">MKKIVLSVALAGTLASAVNLEYLSGDSKLACEAMLCLASPVQPAECSASLARYFSIHFKKPWKTVNARKAFLNLCPVESQDSEMLKYKNEILANLDGGCSVETLNQRVEKTLLRVEKVCESNGAGEGSSCRSVNIYGYRIDPNLTHSCKLLSSSAYTDYHLKYTCNGKFYEEKDWNNGFVETNGAKEEIKKQCWVNE</sequence>
<dbReference type="AlphaFoldDB" id="A0AAX2UKG5"/>
<dbReference type="KEGG" id="chv:CHELV3228_b0017"/>